<keyword evidence="7" id="KW-0479">Metal-binding</keyword>
<evidence type="ECO:0000256" key="14">
    <source>
        <dbReference type="RuleBase" id="RU365096"/>
    </source>
</evidence>
<comment type="cofactor">
    <cofactor evidence="14">
        <name>[4Fe-4S] cluster</name>
        <dbReference type="ChEBI" id="CHEBI:49883"/>
    </cofactor>
    <text evidence="14">Binds 1 [4Fe-4S] cluster.</text>
</comment>
<dbReference type="Gene3D" id="1.10.340.30">
    <property type="entry name" value="Hypothetical protein, domain 2"/>
    <property type="match status" value="1"/>
</dbReference>
<dbReference type="NCBIfam" id="TIGR01084">
    <property type="entry name" value="mutY"/>
    <property type="match status" value="1"/>
</dbReference>
<dbReference type="InterPro" id="IPR004036">
    <property type="entry name" value="Endonuclease-III-like_CS2"/>
</dbReference>
<evidence type="ECO:0000256" key="11">
    <source>
        <dbReference type="ARBA" id="ARBA00023014"/>
    </source>
</evidence>
<evidence type="ECO:0000256" key="12">
    <source>
        <dbReference type="ARBA" id="ARBA00023204"/>
    </source>
</evidence>
<dbReference type="Proteomes" id="UP000192277">
    <property type="component" value="Unassembled WGS sequence"/>
</dbReference>
<evidence type="ECO:0000256" key="6">
    <source>
        <dbReference type="ARBA" id="ARBA00022485"/>
    </source>
</evidence>
<comment type="caution">
    <text evidence="16">The sequence shown here is derived from an EMBL/GenBank/DDBJ whole genome shotgun (WGS) entry which is preliminary data.</text>
</comment>
<organism evidence="16 17">
    <name type="scientific">Niastella koreensis</name>
    <dbReference type="NCBI Taxonomy" id="354356"/>
    <lineage>
        <taxon>Bacteria</taxon>
        <taxon>Pseudomonadati</taxon>
        <taxon>Bacteroidota</taxon>
        <taxon>Chitinophagia</taxon>
        <taxon>Chitinophagales</taxon>
        <taxon>Chitinophagaceae</taxon>
        <taxon>Niastella</taxon>
    </lineage>
</organism>
<feature type="domain" description="HhH-GPD" evidence="15">
    <location>
        <begin position="38"/>
        <end position="189"/>
    </location>
</feature>
<dbReference type="SMART" id="SM00478">
    <property type="entry name" value="ENDO3c"/>
    <property type="match status" value="1"/>
</dbReference>
<dbReference type="InterPro" id="IPR000445">
    <property type="entry name" value="HhH_motif"/>
</dbReference>
<evidence type="ECO:0000256" key="7">
    <source>
        <dbReference type="ARBA" id="ARBA00022723"/>
    </source>
</evidence>
<keyword evidence="13 14" id="KW-0326">Glycosidase</keyword>
<dbReference type="EC" id="3.2.2.31" evidence="4 14"/>
<keyword evidence="11" id="KW-0411">Iron-sulfur</keyword>
<dbReference type="Gene3D" id="1.10.1670.10">
    <property type="entry name" value="Helix-hairpin-Helix base-excision DNA repair enzymes (C-terminal)"/>
    <property type="match status" value="1"/>
</dbReference>
<dbReference type="SUPFAM" id="SSF55811">
    <property type="entry name" value="Nudix"/>
    <property type="match status" value="1"/>
</dbReference>
<dbReference type="InterPro" id="IPR004035">
    <property type="entry name" value="Endouclease-III_FeS-bd_BS"/>
</dbReference>
<dbReference type="Pfam" id="PF14815">
    <property type="entry name" value="NUDIX_4"/>
    <property type="match status" value="1"/>
</dbReference>
<dbReference type="InterPro" id="IPR023170">
    <property type="entry name" value="HhH_base_excis_C"/>
</dbReference>
<dbReference type="PANTHER" id="PTHR42944">
    <property type="entry name" value="ADENINE DNA GLYCOSYLASE"/>
    <property type="match status" value="1"/>
</dbReference>
<evidence type="ECO:0000256" key="4">
    <source>
        <dbReference type="ARBA" id="ARBA00012045"/>
    </source>
</evidence>
<evidence type="ECO:0000256" key="8">
    <source>
        <dbReference type="ARBA" id="ARBA00022763"/>
    </source>
</evidence>
<dbReference type="InterPro" id="IPR015797">
    <property type="entry name" value="NUDIX_hydrolase-like_dom_sf"/>
</dbReference>
<keyword evidence="17" id="KW-1185">Reference proteome</keyword>
<comment type="similarity">
    <text evidence="3 14">Belongs to the Nth/MutY family.</text>
</comment>
<dbReference type="RefSeq" id="WP_014221933.1">
    <property type="nucleotide sequence ID" value="NZ_LWBO01000012.1"/>
</dbReference>
<dbReference type="InterPro" id="IPR005760">
    <property type="entry name" value="A/G_AdeGlyc_MutY"/>
</dbReference>
<dbReference type="InterPro" id="IPR044298">
    <property type="entry name" value="MIG/MutY"/>
</dbReference>
<comment type="catalytic activity">
    <reaction evidence="1 14">
        <text>Hydrolyzes free adenine bases from 7,8-dihydro-8-oxoguanine:adenine mismatched double-stranded DNA, leaving an apurinic site.</text>
        <dbReference type="EC" id="3.2.2.31"/>
    </reaction>
</comment>
<comment type="function">
    <text evidence="2">Adenine glycosylase active on G-A mispairs. MutY also corrects error-prone DNA synthesis past GO lesions which are due to the oxidatively damaged form of guanine: 7,8-dihydro-8-oxoguanine (8-oxo-dGTP).</text>
</comment>
<evidence type="ECO:0000313" key="17">
    <source>
        <dbReference type="Proteomes" id="UP000192277"/>
    </source>
</evidence>
<dbReference type="CDD" id="cd03431">
    <property type="entry name" value="NUDIX_DNA_Glycosylase_C-MutY"/>
    <property type="match status" value="1"/>
</dbReference>
<evidence type="ECO:0000256" key="10">
    <source>
        <dbReference type="ARBA" id="ARBA00023004"/>
    </source>
</evidence>
<keyword evidence="6" id="KW-0004">4Fe-4S</keyword>
<dbReference type="PROSITE" id="PS01155">
    <property type="entry name" value="ENDONUCLEASE_III_2"/>
    <property type="match status" value="1"/>
</dbReference>
<dbReference type="Gene3D" id="3.90.79.10">
    <property type="entry name" value="Nucleoside Triphosphate Pyrophosphohydrolase"/>
    <property type="match status" value="1"/>
</dbReference>
<keyword evidence="12" id="KW-0234">DNA repair</keyword>
<sequence length="356" mass="41101">MKPDFTRRLLQWNKNSNNRAMPWKGEKDPYKIWLSEIILQQTRVEQGWSYYEKFIAAFPTVMHLAKANDEKVFKMWEGLGYYSRCKNLIASARKIASDYKGKFPDTYDEIKALPGIGPYTAAAVSSFAFNAPHAVVDGNVQRVLARYFGIATPIDTTAGKKEFQTLAQSLLQLDEPGTYNQAIMDFGAVICKPQNPLCSDCVQNKACEAFKQQTVTQLPVKQKAIIRRERWFYYFIIEYKGKWYIKQRTAKDIWENLFEFVLFESPKAADDITPRLPFLKKLVNGTPFQIESISRIYRQQLTHQTIHGRFIKIRVQEALPTLSNYSLIDKKQLVNYAFPRVITTFLGEPASPAQLF</sequence>
<keyword evidence="10 14" id="KW-0408">Iron</keyword>
<proteinExistence type="inferred from homology"/>
<keyword evidence="9" id="KW-0378">Hydrolase</keyword>
<reference evidence="16 17" key="1">
    <citation type="submission" date="2016-04" db="EMBL/GenBank/DDBJ databases">
        <authorList>
            <person name="Chen L."/>
            <person name="Zhuang W."/>
            <person name="Wang G."/>
        </authorList>
    </citation>
    <scope>NUCLEOTIDE SEQUENCE [LARGE SCALE GENOMIC DNA]</scope>
    <source>
        <strain evidence="17">GR20</strain>
    </source>
</reference>
<dbReference type="Pfam" id="PF00730">
    <property type="entry name" value="HhH-GPD"/>
    <property type="match status" value="1"/>
</dbReference>
<dbReference type="EMBL" id="LWBO01000012">
    <property type="protein sequence ID" value="OQP48716.1"/>
    <property type="molecule type" value="Genomic_DNA"/>
</dbReference>
<protein>
    <recommendedName>
        <fullName evidence="5 14">Adenine DNA glycosylase</fullName>
        <ecNumber evidence="4 14">3.2.2.31</ecNumber>
    </recommendedName>
</protein>
<dbReference type="PANTHER" id="PTHR42944:SF1">
    <property type="entry name" value="ADENINE DNA GLYCOSYLASE"/>
    <property type="match status" value="1"/>
</dbReference>
<evidence type="ECO:0000313" key="16">
    <source>
        <dbReference type="EMBL" id="OQP48716.1"/>
    </source>
</evidence>
<dbReference type="CDD" id="cd00056">
    <property type="entry name" value="ENDO3c"/>
    <property type="match status" value="1"/>
</dbReference>
<evidence type="ECO:0000256" key="9">
    <source>
        <dbReference type="ARBA" id="ARBA00022801"/>
    </source>
</evidence>
<dbReference type="InterPro" id="IPR029119">
    <property type="entry name" value="MutY_C"/>
</dbReference>
<gene>
    <name evidence="16" type="ORF">A4D02_08410</name>
</gene>
<dbReference type="InterPro" id="IPR011257">
    <property type="entry name" value="DNA_glycosylase"/>
</dbReference>
<evidence type="ECO:0000256" key="3">
    <source>
        <dbReference type="ARBA" id="ARBA00008343"/>
    </source>
</evidence>
<evidence type="ECO:0000259" key="15">
    <source>
        <dbReference type="SMART" id="SM00478"/>
    </source>
</evidence>
<evidence type="ECO:0000256" key="13">
    <source>
        <dbReference type="ARBA" id="ARBA00023295"/>
    </source>
</evidence>
<name>A0ABX3NWT9_9BACT</name>
<dbReference type="PROSITE" id="PS00764">
    <property type="entry name" value="ENDONUCLEASE_III_1"/>
    <property type="match status" value="1"/>
</dbReference>
<keyword evidence="8 14" id="KW-0227">DNA damage</keyword>
<dbReference type="SUPFAM" id="SSF48150">
    <property type="entry name" value="DNA-glycosylase"/>
    <property type="match status" value="1"/>
</dbReference>
<accession>A0ABX3NWT9</accession>
<evidence type="ECO:0000256" key="5">
    <source>
        <dbReference type="ARBA" id="ARBA00022023"/>
    </source>
</evidence>
<dbReference type="Pfam" id="PF00633">
    <property type="entry name" value="HHH"/>
    <property type="match status" value="1"/>
</dbReference>
<dbReference type="InterPro" id="IPR003265">
    <property type="entry name" value="HhH-GPD_domain"/>
</dbReference>
<evidence type="ECO:0000256" key="2">
    <source>
        <dbReference type="ARBA" id="ARBA00002933"/>
    </source>
</evidence>
<evidence type="ECO:0000256" key="1">
    <source>
        <dbReference type="ARBA" id="ARBA00000843"/>
    </source>
</evidence>